<name>F6TCX3_CIOIN</name>
<dbReference type="HOGENOM" id="CLU_1593958_0_0_1"/>
<reference evidence="2" key="2">
    <citation type="journal article" date="2008" name="Genome Biol.">
        <title>Improved genome assembly and evidence-based global gene model set for the chordate Ciona intestinalis: new insight into intron and operon populations.</title>
        <authorList>
            <person name="Satou Y."/>
            <person name="Mineta K."/>
            <person name="Ogasawara M."/>
            <person name="Sasakura Y."/>
            <person name="Shoguchi E."/>
            <person name="Ueno K."/>
            <person name="Yamada L."/>
            <person name="Matsumoto J."/>
            <person name="Wasserscheid J."/>
            <person name="Dewar K."/>
            <person name="Wiley G.B."/>
            <person name="Macmil S.L."/>
            <person name="Roe B.A."/>
            <person name="Zeller R.W."/>
            <person name="Hastings K.E."/>
            <person name="Lemaire P."/>
            <person name="Lindquist E."/>
            <person name="Endo T."/>
            <person name="Hotta K."/>
            <person name="Inaba K."/>
        </authorList>
    </citation>
    <scope>NUCLEOTIDE SEQUENCE [LARGE SCALE GENOMIC DNA]</scope>
    <source>
        <strain evidence="2">wild type</strain>
    </source>
</reference>
<proteinExistence type="predicted"/>
<dbReference type="STRING" id="7719.ENSCINP00000025655"/>
<evidence type="ECO:0000313" key="2">
    <source>
        <dbReference type="Ensembl" id="ENSCINP00000025655.2"/>
    </source>
</evidence>
<dbReference type="AlphaFoldDB" id="F6TCX3"/>
<dbReference type="Proteomes" id="UP000008144">
    <property type="component" value="Chromosome 9"/>
</dbReference>
<dbReference type="PANTHER" id="PTHR14085:SF3">
    <property type="entry name" value="WD REPEAT-CONTAINING PROTEIN 46"/>
    <property type="match status" value="1"/>
</dbReference>
<evidence type="ECO:0000256" key="1">
    <source>
        <dbReference type="SAM" id="MobiDB-lite"/>
    </source>
</evidence>
<organism evidence="2 3">
    <name type="scientific">Ciona intestinalis</name>
    <name type="common">Transparent sea squirt</name>
    <name type="synonym">Ascidia intestinalis</name>
    <dbReference type="NCBI Taxonomy" id="7719"/>
    <lineage>
        <taxon>Eukaryota</taxon>
        <taxon>Metazoa</taxon>
        <taxon>Chordata</taxon>
        <taxon>Tunicata</taxon>
        <taxon>Ascidiacea</taxon>
        <taxon>Phlebobranchia</taxon>
        <taxon>Cionidae</taxon>
        <taxon>Ciona</taxon>
    </lineage>
</organism>
<dbReference type="GeneTree" id="ENSGT00390000007075"/>
<reference evidence="2" key="3">
    <citation type="submission" date="2025-08" db="UniProtKB">
        <authorList>
            <consortium name="Ensembl"/>
        </authorList>
    </citation>
    <scope>IDENTIFICATION</scope>
</reference>
<dbReference type="OMA" id="EESWMID"/>
<reference evidence="3" key="1">
    <citation type="journal article" date="2002" name="Science">
        <title>The draft genome of Ciona intestinalis: insights into chordate and vertebrate origins.</title>
        <authorList>
            <person name="Dehal P."/>
            <person name="Satou Y."/>
            <person name="Campbell R.K."/>
            <person name="Chapman J."/>
            <person name="Degnan B."/>
            <person name="De Tomaso A."/>
            <person name="Davidson B."/>
            <person name="Di Gregorio A."/>
            <person name="Gelpke M."/>
            <person name="Goodstein D.M."/>
            <person name="Harafuji N."/>
            <person name="Hastings K.E."/>
            <person name="Ho I."/>
            <person name="Hotta K."/>
            <person name="Huang W."/>
            <person name="Kawashima T."/>
            <person name="Lemaire P."/>
            <person name="Martinez D."/>
            <person name="Meinertzhagen I.A."/>
            <person name="Necula S."/>
            <person name="Nonaka M."/>
            <person name="Putnam N."/>
            <person name="Rash S."/>
            <person name="Saiga H."/>
            <person name="Satake M."/>
            <person name="Terry A."/>
            <person name="Yamada L."/>
            <person name="Wang H.G."/>
            <person name="Awazu S."/>
            <person name="Azumi K."/>
            <person name="Boore J."/>
            <person name="Branno M."/>
            <person name="Chin-Bow S."/>
            <person name="DeSantis R."/>
            <person name="Doyle S."/>
            <person name="Francino P."/>
            <person name="Keys D.N."/>
            <person name="Haga S."/>
            <person name="Hayashi H."/>
            <person name="Hino K."/>
            <person name="Imai K.S."/>
            <person name="Inaba K."/>
            <person name="Kano S."/>
            <person name="Kobayashi K."/>
            <person name="Kobayashi M."/>
            <person name="Lee B.I."/>
            <person name="Makabe K.W."/>
            <person name="Manohar C."/>
            <person name="Matassi G."/>
            <person name="Medina M."/>
            <person name="Mochizuki Y."/>
            <person name="Mount S."/>
            <person name="Morishita T."/>
            <person name="Miura S."/>
            <person name="Nakayama A."/>
            <person name="Nishizaka S."/>
            <person name="Nomoto H."/>
            <person name="Ohta F."/>
            <person name="Oishi K."/>
            <person name="Rigoutsos I."/>
            <person name="Sano M."/>
            <person name="Sasaki A."/>
            <person name="Sasakura Y."/>
            <person name="Shoguchi E."/>
            <person name="Shin-i T."/>
            <person name="Spagnuolo A."/>
            <person name="Stainier D."/>
            <person name="Suzuki M.M."/>
            <person name="Tassy O."/>
            <person name="Takatori N."/>
            <person name="Tokuoka M."/>
            <person name="Yagi K."/>
            <person name="Yoshizaki F."/>
            <person name="Wada S."/>
            <person name="Zhang C."/>
            <person name="Hyatt P.D."/>
            <person name="Larimer F."/>
            <person name="Detter C."/>
            <person name="Doggett N."/>
            <person name="Glavina T."/>
            <person name="Hawkins T."/>
            <person name="Richardson P."/>
            <person name="Lucas S."/>
            <person name="Kohara Y."/>
            <person name="Levine M."/>
            <person name="Satoh N."/>
            <person name="Rokhsar D.S."/>
        </authorList>
    </citation>
    <scope>NUCLEOTIDE SEQUENCE [LARGE SCALE GENOMIC DNA]</scope>
</reference>
<dbReference type="InParanoid" id="F6TCX3"/>
<keyword evidence="3" id="KW-1185">Reference proteome</keyword>
<evidence type="ECO:0008006" key="4">
    <source>
        <dbReference type="Google" id="ProtNLM"/>
    </source>
</evidence>
<reference evidence="2" key="4">
    <citation type="submission" date="2025-09" db="UniProtKB">
        <authorList>
            <consortium name="Ensembl"/>
        </authorList>
    </citation>
    <scope>IDENTIFICATION</scope>
</reference>
<dbReference type="Ensembl" id="ENSCINT00000025901.2">
    <property type="protein sequence ID" value="ENSCINP00000025655.2"/>
    <property type="gene ID" value="ENSCING00000021244.1"/>
</dbReference>
<dbReference type="InterPro" id="IPR040315">
    <property type="entry name" value="WDR46/Utp7"/>
</dbReference>
<dbReference type="PANTHER" id="PTHR14085">
    <property type="entry name" value="WD-REPEAT PROTEIN BING4"/>
    <property type="match status" value="1"/>
</dbReference>
<dbReference type="EMBL" id="EAAA01002895">
    <property type="status" value="NOT_ANNOTATED_CDS"/>
    <property type="molecule type" value="Genomic_DNA"/>
</dbReference>
<protein>
    <recommendedName>
        <fullName evidence="4">BING4 C-terminal domain-containing protein</fullName>
    </recommendedName>
</protein>
<sequence length="167" mass="19334">MNKMTTKEEETAENEIAAKDPFYGDAPIPEDRLERYNKGTRIKTKKIRDRKLKGTLDLTEKKYGSAVKQAARYELLLTEEPGFLETEEGEESWMIDQQSIVKEADIASANKHFQLKLEEFGPYRIDYTRNGRHLLIGGKRGHVAAFDWMTKRLTCEMNVMESVEDIK</sequence>
<feature type="region of interest" description="Disordered" evidence="1">
    <location>
        <begin position="1"/>
        <end position="30"/>
    </location>
</feature>
<accession>F6TCX3</accession>
<evidence type="ECO:0000313" key="3">
    <source>
        <dbReference type="Proteomes" id="UP000008144"/>
    </source>
</evidence>